<feature type="transmembrane region" description="Helical" evidence="6">
    <location>
        <begin position="107"/>
        <end position="130"/>
    </location>
</feature>
<dbReference type="GO" id="GO:0000271">
    <property type="term" value="P:polysaccharide biosynthetic process"/>
    <property type="evidence" value="ECO:0007669"/>
    <property type="project" value="InterPro"/>
</dbReference>
<proteinExistence type="inferred from homology"/>
<evidence type="ECO:0000256" key="6">
    <source>
        <dbReference type="SAM" id="Phobius"/>
    </source>
</evidence>
<organism evidence="8 9">
    <name type="scientific">Erwinia psidii</name>
    <dbReference type="NCBI Taxonomy" id="69224"/>
    <lineage>
        <taxon>Bacteria</taxon>
        <taxon>Pseudomonadati</taxon>
        <taxon>Pseudomonadota</taxon>
        <taxon>Gammaproteobacteria</taxon>
        <taxon>Enterobacterales</taxon>
        <taxon>Erwiniaceae</taxon>
        <taxon>Erwinia</taxon>
    </lineage>
</organism>
<feature type="transmembrane region" description="Helical" evidence="6">
    <location>
        <begin position="12"/>
        <end position="32"/>
    </location>
</feature>
<dbReference type="AlphaFoldDB" id="A0A3N6S2I0"/>
<dbReference type="Proteomes" id="UP000279457">
    <property type="component" value="Unassembled WGS sequence"/>
</dbReference>
<evidence type="ECO:0000256" key="3">
    <source>
        <dbReference type="ARBA" id="ARBA00022692"/>
    </source>
</evidence>
<feature type="transmembrane region" description="Helical" evidence="6">
    <location>
        <begin position="79"/>
        <end position="101"/>
    </location>
</feature>
<reference evidence="8 9" key="1">
    <citation type="submission" date="2018-10" db="EMBL/GenBank/DDBJ databases">
        <title>Draft genome sequence for the type isolate of Erwinia psidii, agent causal of bacterial blight in guava (Psidium guajava) and wilt and die-back of Eucalyptus spp.</title>
        <authorList>
            <person name="Hermenegildo P.S."/>
            <person name="Santos S.A."/>
            <person name="Guimaraes L.M.S."/>
            <person name="Vidigal P.M.P."/>
            <person name="Pereira I.C."/>
            <person name="Badel J.L."/>
            <person name="Alfenas-Zerbini P."/>
            <person name="Ferreira M.A.S.V."/>
            <person name="Alfenas A.C."/>
        </authorList>
    </citation>
    <scope>NUCLEOTIDE SEQUENCE [LARGE SCALE GENOMIC DNA]</scope>
    <source>
        <strain evidence="8 9">IBSBF 435</strain>
    </source>
</reference>
<comment type="caution">
    <text evidence="8">The sequence shown here is derived from an EMBL/GenBank/DDBJ whole genome shotgun (WGS) entry which is preliminary data.</text>
</comment>
<evidence type="ECO:0000256" key="1">
    <source>
        <dbReference type="ARBA" id="ARBA00004141"/>
    </source>
</evidence>
<feature type="domain" description="GtrA/DPMS transmembrane" evidence="7">
    <location>
        <begin position="15"/>
        <end position="131"/>
    </location>
</feature>
<sequence length="140" mass="15456">MPEGEGMIKKELAIFLIVGSLTVLVDFSSYRLLVGLDIFTVNVAKAAGFLTGTLFAYFANRFWTFGHKPHQSGSAWRFILLYAVTLGTNVLCNSLALKLFANTFAPVQLAFLVATGLTACLNFLGMKLFVFRIHNPVEMK</sequence>
<dbReference type="InterPro" id="IPR007267">
    <property type="entry name" value="GtrA_DPMS_TM"/>
</dbReference>
<keyword evidence="5 6" id="KW-0472">Membrane</keyword>
<evidence type="ECO:0000256" key="2">
    <source>
        <dbReference type="ARBA" id="ARBA00009399"/>
    </source>
</evidence>
<evidence type="ECO:0000256" key="5">
    <source>
        <dbReference type="ARBA" id="ARBA00023136"/>
    </source>
</evidence>
<dbReference type="Pfam" id="PF04138">
    <property type="entry name" value="GtrA_DPMS_TM"/>
    <property type="match status" value="1"/>
</dbReference>
<dbReference type="PANTHER" id="PTHR38459">
    <property type="entry name" value="PROPHAGE BACTOPRENOL-LINKED GLUCOSE TRANSLOCASE HOMOLOG"/>
    <property type="match status" value="1"/>
</dbReference>
<name>A0A3N6S2I0_9GAMM</name>
<keyword evidence="3 6" id="KW-0812">Transmembrane</keyword>
<evidence type="ECO:0000256" key="4">
    <source>
        <dbReference type="ARBA" id="ARBA00022989"/>
    </source>
</evidence>
<keyword evidence="9" id="KW-1185">Reference proteome</keyword>
<evidence type="ECO:0000313" key="9">
    <source>
        <dbReference type="Proteomes" id="UP000279457"/>
    </source>
</evidence>
<feature type="transmembrane region" description="Helical" evidence="6">
    <location>
        <begin position="38"/>
        <end position="58"/>
    </location>
</feature>
<accession>A0A3N6S2I0</accession>
<dbReference type="InterPro" id="IPR051401">
    <property type="entry name" value="GtrA_CellWall_Glycosyl"/>
</dbReference>
<dbReference type="EMBL" id="RHHM01000001">
    <property type="protein sequence ID" value="RQM39774.1"/>
    <property type="molecule type" value="Genomic_DNA"/>
</dbReference>
<evidence type="ECO:0000259" key="7">
    <source>
        <dbReference type="Pfam" id="PF04138"/>
    </source>
</evidence>
<dbReference type="GO" id="GO:0005886">
    <property type="term" value="C:plasma membrane"/>
    <property type="evidence" value="ECO:0007669"/>
    <property type="project" value="TreeGrafter"/>
</dbReference>
<gene>
    <name evidence="8" type="ORF">EB241_00180</name>
</gene>
<dbReference type="PANTHER" id="PTHR38459:SF6">
    <property type="entry name" value="ARABINOGALACTAN BIOSYNTHESIS RECRUITING PROTEIN RV3789"/>
    <property type="match status" value="1"/>
</dbReference>
<evidence type="ECO:0000313" key="8">
    <source>
        <dbReference type="EMBL" id="RQM39774.1"/>
    </source>
</evidence>
<keyword evidence="4 6" id="KW-1133">Transmembrane helix</keyword>
<comment type="similarity">
    <text evidence="2">Belongs to the GtrA family.</text>
</comment>
<comment type="subcellular location">
    <subcellularLocation>
        <location evidence="1">Membrane</location>
        <topology evidence="1">Multi-pass membrane protein</topology>
    </subcellularLocation>
</comment>
<protein>
    <submittedName>
        <fullName evidence="8">GtrA family protein</fullName>
    </submittedName>
</protein>